<dbReference type="EMBL" id="JAFEUC010000021">
    <property type="protein sequence ID" value="MBM7080664.1"/>
    <property type="molecule type" value="Genomic_DNA"/>
</dbReference>
<gene>
    <name evidence="2" type="ORF">JQX11_30550</name>
</gene>
<proteinExistence type="predicted"/>
<dbReference type="RefSeq" id="WP_204928387.1">
    <property type="nucleotide sequence ID" value="NZ_JAFEUC010000021.1"/>
</dbReference>
<dbReference type="InterPro" id="IPR010982">
    <property type="entry name" value="Lambda_DNA-bd_dom_sf"/>
</dbReference>
<organism evidence="2 3">
    <name type="scientific">Micromonospora humida</name>
    <dbReference type="NCBI Taxonomy" id="2809018"/>
    <lineage>
        <taxon>Bacteria</taxon>
        <taxon>Bacillati</taxon>
        <taxon>Actinomycetota</taxon>
        <taxon>Actinomycetes</taxon>
        <taxon>Micromonosporales</taxon>
        <taxon>Micromonosporaceae</taxon>
        <taxon>Micromonospora</taxon>
    </lineage>
</organism>
<accession>A0ABS2J2V5</accession>
<dbReference type="InterPro" id="IPR001387">
    <property type="entry name" value="Cro/C1-type_HTH"/>
</dbReference>
<reference evidence="2 3" key="1">
    <citation type="submission" date="2021-02" db="EMBL/GenBank/DDBJ databases">
        <authorList>
            <person name="Ra J.-S."/>
        </authorList>
    </citation>
    <scope>NUCLEOTIDE SEQUENCE [LARGE SCALE GENOMIC DNA]</scope>
    <source>
        <strain evidence="2 3">MMS20-R1-14</strain>
    </source>
</reference>
<sequence length="293" mass="32023">MVEATGSSVPRRHLGRVLRELRIAACMTLDAAAEALECSRHKMWRIESGLGMVRAVDVRAMCELYAARRALTAALVALAGETRGRGWWHAYGDPVPEWFDLYGGLESAACRLREHAGALVPALLQTPAYAAATCPHWPGATGEEREQPVEARLRRQDLLRRRLPRPPRYEVLLAEAVLLREVGGAAVTAGQLRHLAEASRLPQVSIRVLPLAAGAHDAALTGSFVLLEFPLGLRADPDPPVVYQESLTGALYLDRPAEWAAYEQVWAGLDGAALDEEESRRLILTIGEELHPG</sequence>
<dbReference type="Proteomes" id="UP001518872">
    <property type="component" value="Unassembled WGS sequence"/>
</dbReference>
<dbReference type="SUPFAM" id="SSF47413">
    <property type="entry name" value="lambda repressor-like DNA-binding domains"/>
    <property type="match status" value="1"/>
</dbReference>
<dbReference type="Pfam" id="PF19054">
    <property type="entry name" value="DUF5753"/>
    <property type="match status" value="1"/>
</dbReference>
<name>A0ABS2J2V5_9ACTN</name>
<dbReference type="CDD" id="cd00093">
    <property type="entry name" value="HTH_XRE"/>
    <property type="match status" value="1"/>
</dbReference>
<feature type="domain" description="DUF5753" evidence="1">
    <location>
        <begin position="102"/>
        <end position="283"/>
    </location>
</feature>
<comment type="caution">
    <text evidence="2">The sequence shown here is derived from an EMBL/GenBank/DDBJ whole genome shotgun (WGS) entry which is preliminary data.</text>
</comment>
<dbReference type="Pfam" id="PF13560">
    <property type="entry name" value="HTH_31"/>
    <property type="match status" value="1"/>
</dbReference>
<dbReference type="InterPro" id="IPR043917">
    <property type="entry name" value="DUF5753"/>
</dbReference>
<evidence type="ECO:0000259" key="1">
    <source>
        <dbReference type="Pfam" id="PF19054"/>
    </source>
</evidence>
<evidence type="ECO:0000313" key="2">
    <source>
        <dbReference type="EMBL" id="MBM7080664.1"/>
    </source>
</evidence>
<evidence type="ECO:0000313" key="3">
    <source>
        <dbReference type="Proteomes" id="UP001518872"/>
    </source>
</evidence>
<protein>
    <submittedName>
        <fullName evidence="2">Helix-turn-helix domain-containing protein</fullName>
    </submittedName>
</protein>
<keyword evidence="3" id="KW-1185">Reference proteome</keyword>
<dbReference type="Gene3D" id="1.10.260.40">
    <property type="entry name" value="lambda repressor-like DNA-binding domains"/>
    <property type="match status" value="1"/>
</dbReference>